<evidence type="ECO:0000259" key="7">
    <source>
        <dbReference type="Pfam" id="PF07195"/>
    </source>
</evidence>
<evidence type="ECO:0000313" key="8">
    <source>
        <dbReference type="EMBL" id="KIH75646.1"/>
    </source>
</evidence>
<evidence type="ECO:0000256" key="3">
    <source>
        <dbReference type="ARBA" id="ARBA00023054"/>
    </source>
</evidence>
<accession>A0A0C2HFF9</accession>
<keyword evidence="5" id="KW-0964">Secreted</keyword>
<protein>
    <recommendedName>
        <fullName evidence="5">Flagellar hook-associated protein 2</fullName>
        <shortName evidence="5">HAP2</shortName>
    </recommendedName>
    <alternativeName>
        <fullName evidence="5">Flagellar cap protein</fullName>
    </alternativeName>
</protein>
<dbReference type="Pfam" id="PF07195">
    <property type="entry name" value="FliD_C"/>
    <property type="match status" value="1"/>
</dbReference>
<evidence type="ECO:0000256" key="4">
    <source>
        <dbReference type="ARBA" id="ARBA00023143"/>
    </source>
</evidence>
<comment type="function">
    <text evidence="5">Required for morphogenesis and for the elongation of the flagellar filament by facilitating polymerization of the flagellin monomers at the tip of growing filament. Forms a capping structure, which prevents flagellin subunits (transported through the central channel of the flagellum) from leaking out without polymerization at the distal end.</text>
</comment>
<dbReference type="PANTHER" id="PTHR30288:SF0">
    <property type="entry name" value="FLAGELLAR HOOK-ASSOCIATED PROTEIN 2"/>
    <property type="match status" value="1"/>
</dbReference>
<dbReference type="GO" id="GO:0009424">
    <property type="term" value="C:bacterial-type flagellum hook"/>
    <property type="evidence" value="ECO:0007669"/>
    <property type="project" value="UniProtKB-UniRule"/>
</dbReference>
<dbReference type="InterPro" id="IPR040026">
    <property type="entry name" value="FliD"/>
</dbReference>
<evidence type="ECO:0000259" key="6">
    <source>
        <dbReference type="Pfam" id="PF02465"/>
    </source>
</evidence>
<comment type="caution">
    <text evidence="8">The sequence shown here is derived from an EMBL/GenBank/DDBJ whole genome shotgun (WGS) entry which is preliminary data.</text>
</comment>
<evidence type="ECO:0000256" key="5">
    <source>
        <dbReference type="RuleBase" id="RU362066"/>
    </source>
</evidence>
<dbReference type="InterPro" id="IPR003481">
    <property type="entry name" value="FliD_N"/>
</dbReference>
<keyword evidence="9" id="KW-1185">Reference proteome</keyword>
<gene>
    <name evidence="8" type="ORF">GFER_15015</name>
</gene>
<keyword evidence="4 5" id="KW-0975">Bacterial flagellum</keyword>
<evidence type="ECO:0000313" key="9">
    <source>
        <dbReference type="Proteomes" id="UP000035068"/>
    </source>
</evidence>
<dbReference type="PANTHER" id="PTHR30288">
    <property type="entry name" value="FLAGELLAR CAP/ASSEMBLY PROTEIN FLID"/>
    <property type="match status" value="1"/>
</dbReference>
<dbReference type="GO" id="GO:0071973">
    <property type="term" value="P:bacterial-type flagellum-dependent cell motility"/>
    <property type="evidence" value="ECO:0007669"/>
    <property type="project" value="TreeGrafter"/>
</dbReference>
<dbReference type="GO" id="GO:0009421">
    <property type="term" value="C:bacterial-type flagellum filament cap"/>
    <property type="evidence" value="ECO:0007669"/>
    <property type="project" value="InterPro"/>
</dbReference>
<comment type="subcellular location">
    <subcellularLocation>
        <location evidence="5">Secreted</location>
    </subcellularLocation>
    <subcellularLocation>
        <location evidence="5">Bacterial flagellum</location>
    </subcellularLocation>
</comment>
<evidence type="ECO:0000256" key="2">
    <source>
        <dbReference type="ARBA" id="ARBA00011255"/>
    </source>
</evidence>
<dbReference type="Pfam" id="PF02465">
    <property type="entry name" value="FliD_N"/>
    <property type="match status" value="1"/>
</dbReference>
<feature type="domain" description="Flagellar hook-associated protein 2 C-terminal" evidence="7">
    <location>
        <begin position="211"/>
        <end position="428"/>
    </location>
</feature>
<dbReference type="Pfam" id="PF07196">
    <property type="entry name" value="Flagellin_IN"/>
    <property type="match status" value="1"/>
</dbReference>
<dbReference type="AlphaFoldDB" id="A0A0C2HFF9"/>
<dbReference type="InterPro" id="IPR010809">
    <property type="entry name" value="FliD_C"/>
</dbReference>
<comment type="similarity">
    <text evidence="1 5">Belongs to the FliD family.</text>
</comment>
<dbReference type="Proteomes" id="UP000035068">
    <property type="component" value="Unassembled WGS sequence"/>
</dbReference>
<dbReference type="InterPro" id="IPR010810">
    <property type="entry name" value="Flagellin_hook_IN_motif"/>
</dbReference>
<organism evidence="8 9">
    <name type="scientific">Geoalkalibacter ferrihydriticus DSM 17813</name>
    <dbReference type="NCBI Taxonomy" id="1121915"/>
    <lineage>
        <taxon>Bacteria</taxon>
        <taxon>Pseudomonadati</taxon>
        <taxon>Thermodesulfobacteriota</taxon>
        <taxon>Desulfuromonadia</taxon>
        <taxon>Desulfuromonadales</taxon>
        <taxon>Geoalkalibacteraceae</taxon>
        <taxon>Geoalkalibacter</taxon>
    </lineage>
</organism>
<sequence length="448" mass="47842">MSIQIGGLATGLDTNSLIKQLLQAERKPIERLERDRNFLRTRLTAFTDFDKKLKDLQAKAEGLESAGKLVVNKATAASEEFFKVSASATAMQGSYNINVVSLAQREKEVSQGFADVNAKEFGTGSISAQVGGGDAVQIDIGESNNSLGGIRDAINAAGAGIKAAIINDGDADNPYRLVITADDAGTPVEISASLSGGSYANPLFTQTQEGTRAHIQVDGIDIYRTSNTITEAIPGVTIDLLKEHGDPAESTGLQVDLDVDAVEKKVREFVTAYNDMVSFVSKQNDASWGRDAGLQAPRRNLQMMVGTAIGGDNSIQALTQLGMETQRDGTLKVDGTKLKDAIRNDLDGVIGLFAGGNGVEGIAAKFKTYLKGTTDSTNGILASRKQATDSGMRRIATQIERQEMRLEQREKTLRAQFSAMEELVSAMSATGNYLTQQMSMLSSLGGRK</sequence>
<dbReference type="GO" id="GO:0007155">
    <property type="term" value="P:cell adhesion"/>
    <property type="evidence" value="ECO:0007669"/>
    <property type="project" value="InterPro"/>
</dbReference>
<evidence type="ECO:0000256" key="1">
    <source>
        <dbReference type="ARBA" id="ARBA00009764"/>
    </source>
</evidence>
<comment type="subunit">
    <text evidence="2 5">Homopentamer.</text>
</comment>
<feature type="domain" description="Flagellar hook-associated protein 2 N-terminal" evidence="6">
    <location>
        <begin position="10"/>
        <end position="105"/>
    </location>
</feature>
<keyword evidence="3" id="KW-0175">Coiled coil</keyword>
<dbReference type="RefSeq" id="WP_040100753.1">
    <property type="nucleotide sequence ID" value="NZ_JWJD01000008.1"/>
</dbReference>
<name>A0A0C2HFF9_9BACT</name>
<dbReference type="EMBL" id="JWJD01000008">
    <property type="protein sequence ID" value="KIH75646.1"/>
    <property type="molecule type" value="Genomic_DNA"/>
</dbReference>
<dbReference type="GO" id="GO:0005576">
    <property type="term" value="C:extracellular region"/>
    <property type="evidence" value="ECO:0007669"/>
    <property type="project" value="UniProtKB-SubCell"/>
</dbReference>
<proteinExistence type="inferred from homology"/>
<reference evidence="8 9" key="1">
    <citation type="submission" date="2014-12" db="EMBL/GenBank/DDBJ databases">
        <title>Genomes of Geoalkalibacter ferrihydriticus and Geoalkalibacter subterraneus, two haloalkaliphilic metal-reducing members of the Geobacteraceae.</title>
        <authorList>
            <person name="Badalamenti J.P."/>
            <person name="Torres C.I."/>
            <person name="Krajmalnik-Brown R."/>
            <person name="Bond D.R."/>
        </authorList>
    </citation>
    <scope>NUCLEOTIDE SEQUENCE [LARGE SCALE GENOMIC DNA]</scope>
    <source>
        <strain evidence="8 9">DSM 17813</strain>
    </source>
</reference>